<dbReference type="OrthoDB" id="3251668at2759"/>
<dbReference type="Proteomes" id="UP000077002">
    <property type="component" value="Unassembled WGS sequence"/>
</dbReference>
<feature type="compositionally biased region" description="Low complexity" evidence="1">
    <location>
        <begin position="410"/>
        <end position="424"/>
    </location>
</feature>
<feature type="compositionally biased region" description="Pro residues" evidence="1">
    <location>
        <begin position="466"/>
        <end position="496"/>
    </location>
</feature>
<feature type="compositionally biased region" description="Basic residues" evidence="1">
    <location>
        <begin position="47"/>
        <end position="56"/>
    </location>
</feature>
<dbReference type="EMBL" id="LVKK01000008">
    <property type="protein sequence ID" value="OAG43799.1"/>
    <property type="molecule type" value="Genomic_DNA"/>
</dbReference>
<sequence length="688" mass="75001">METPETLGPPEDTPTESHQSQEGNTDNTCEDASHGVVGMVPGSNGKMRPRRPRGRHAKDPLAKSIMISCQRLEDLEAALKQQLADPAIDREHTTLEFDFPVTAAFMVAAREATNKGDLNDKKTPYIYSPFNKTAITVVDALHTIKDPKERAIMQKGISKTLVEACQNVDGYRYSFHNHWISREDQASRFSYYCNDSVLNKGRAANEGVSKMKAGVKVRKPVYDCHGLISVKFSVTKDSLELHYKHIPLHKTFEERAPNPRNGSKRKRLLEIFHPEKLVRPKRRKSSAPKPKKPAAEPVAHVDEESTTLPRENSLAPLFDFLGRVDEDRAGPNTSEAPTVKVDSANTPTSGDGNNRKKKVIPGTFTWTLADSQKEKRRSRKKAPVASEAPVAPPPLAATAASPPTMPPAMPQSSSQTVTPVSSTELELRARLEQAEQKIRDLEQRQERGLAEPGRLTPLQYQGQQGPLPPAPAALYPPRPPPPPPPPPHAYFPPPQFQHPSHSVQWNYGPPPYPYPYPPPGQPGLSYPNHAPGSAPAATHPHAYHYPPPQSLPPPSQQRPRSNPPPAYGFVPNPLDPLDSLTTRIRSHLGPPQSPATPGSSSGSRVEPRVGMQSAPQTPLSSVAERQSGTSSCEPPATVPGLSGETAAEPTHPTSEGETMQEPNSTSTTTAEQRAAEPDPGPTESSDKK</sequence>
<dbReference type="GeneID" id="34597203"/>
<evidence type="ECO:0000256" key="1">
    <source>
        <dbReference type="SAM" id="MobiDB-lite"/>
    </source>
</evidence>
<gene>
    <name evidence="2" type="ORF">AYO21_02026</name>
</gene>
<accession>A0A177FKW9</accession>
<feature type="compositionally biased region" description="Pro residues" evidence="1">
    <location>
        <begin position="545"/>
        <end position="566"/>
    </location>
</feature>
<feature type="compositionally biased region" description="Basic and acidic residues" evidence="1">
    <location>
        <begin position="268"/>
        <end position="278"/>
    </location>
</feature>
<dbReference type="RefSeq" id="XP_022515751.1">
    <property type="nucleotide sequence ID" value="XM_022652007.1"/>
</dbReference>
<feature type="compositionally biased region" description="Basic residues" evidence="1">
    <location>
        <begin position="279"/>
        <end position="292"/>
    </location>
</feature>
<keyword evidence="3" id="KW-1185">Reference proteome</keyword>
<feature type="region of interest" description="Disordered" evidence="1">
    <location>
        <begin position="252"/>
        <end position="313"/>
    </location>
</feature>
<comment type="caution">
    <text evidence="2">The sequence shown here is derived from an EMBL/GenBank/DDBJ whole genome shotgun (WGS) entry which is preliminary data.</text>
</comment>
<reference evidence="2 3" key="1">
    <citation type="submission" date="2016-03" db="EMBL/GenBank/DDBJ databases">
        <title>Draft genome sequence of the Fonsecaea monophora CBS 269.37.</title>
        <authorList>
            <person name="Bombassaro A."/>
            <person name="Vinicius W.A."/>
            <person name="De Hoog S."/>
            <person name="Sun J."/>
            <person name="Souza E.M."/>
            <person name="Raittz R.T."/>
            <person name="Costa F."/>
            <person name="Leao A.C."/>
            <person name="Tadra-Sfeir M.Z."/>
            <person name="Baura V."/>
            <person name="Balsanelli E."/>
            <person name="Pedrosa F.O."/>
            <person name="Moreno L.F."/>
            <person name="Steffens M.B."/>
            <person name="Xi L."/>
            <person name="Bocca A.L."/>
            <person name="Felipe M.S."/>
            <person name="Teixeira M."/>
            <person name="Telles Filho F.Q."/>
            <person name="Azevedo C.M."/>
            <person name="Gomes R."/>
            <person name="Vicente V.A."/>
        </authorList>
    </citation>
    <scope>NUCLEOTIDE SEQUENCE [LARGE SCALE GENOMIC DNA]</scope>
    <source>
        <strain evidence="2 3">CBS 269.37</strain>
    </source>
</reference>
<feature type="compositionally biased region" description="Low complexity" evidence="1">
    <location>
        <begin position="534"/>
        <end position="544"/>
    </location>
</feature>
<feature type="compositionally biased region" description="Polar residues" evidence="1">
    <location>
        <begin position="16"/>
        <end position="27"/>
    </location>
</feature>
<feature type="compositionally biased region" description="Basic and acidic residues" evidence="1">
    <location>
        <begin position="425"/>
        <end position="449"/>
    </location>
</feature>
<feature type="compositionally biased region" description="Polar residues" evidence="1">
    <location>
        <begin position="651"/>
        <end position="671"/>
    </location>
</feature>
<evidence type="ECO:0000313" key="3">
    <source>
        <dbReference type="Proteomes" id="UP000077002"/>
    </source>
</evidence>
<name>A0A177FKW9_9EURO</name>
<feature type="compositionally biased region" description="Polar residues" evidence="1">
    <location>
        <begin position="613"/>
        <end position="632"/>
    </location>
</feature>
<evidence type="ECO:0000313" key="2">
    <source>
        <dbReference type="EMBL" id="OAG43799.1"/>
    </source>
</evidence>
<feature type="compositionally biased region" description="Pro residues" evidence="1">
    <location>
        <begin position="508"/>
        <end position="521"/>
    </location>
</feature>
<feature type="region of interest" description="Disordered" evidence="1">
    <location>
        <begin position="325"/>
        <end position="688"/>
    </location>
</feature>
<proteinExistence type="predicted"/>
<protein>
    <submittedName>
        <fullName evidence="2">Uncharacterized protein</fullName>
    </submittedName>
</protein>
<dbReference type="AlphaFoldDB" id="A0A177FKW9"/>
<feature type="compositionally biased region" description="Polar residues" evidence="1">
    <location>
        <begin position="343"/>
        <end position="352"/>
    </location>
</feature>
<feature type="region of interest" description="Disordered" evidence="1">
    <location>
        <begin position="1"/>
        <end position="60"/>
    </location>
</feature>
<organism evidence="2 3">
    <name type="scientific">Fonsecaea monophora</name>
    <dbReference type="NCBI Taxonomy" id="254056"/>
    <lineage>
        <taxon>Eukaryota</taxon>
        <taxon>Fungi</taxon>
        <taxon>Dikarya</taxon>
        <taxon>Ascomycota</taxon>
        <taxon>Pezizomycotina</taxon>
        <taxon>Eurotiomycetes</taxon>
        <taxon>Chaetothyriomycetidae</taxon>
        <taxon>Chaetothyriales</taxon>
        <taxon>Herpotrichiellaceae</taxon>
        <taxon>Fonsecaea</taxon>
    </lineage>
</organism>